<reference evidence="15 16" key="1">
    <citation type="submission" date="2020-01" db="EMBL/GenBank/DDBJ databases">
        <title>Ponticoccus aerotolerans gen. nov., sp. nov., an anaerobic bacterium and proposal of Ponticoccusceae fam. nov., Ponticoccusles ord. nov. and Ponticoccuse classis nov. in the phylum Kiritimatiellaeota.</title>
        <authorList>
            <person name="Zhou L.Y."/>
            <person name="Du Z.J."/>
        </authorList>
    </citation>
    <scope>NUCLEOTIDE SEQUENCE [LARGE SCALE GENOMIC DNA]</scope>
    <source>
        <strain evidence="15 16">S-5007</strain>
    </source>
</reference>
<evidence type="ECO:0000259" key="14">
    <source>
        <dbReference type="PROSITE" id="PS51671"/>
    </source>
</evidence>
<dbReference type="PANTHER" id="PTHR42789:SF1">
    <property type="entry name" value="D-ISOMER SPECIFIC 2-HYDROXYACID DEHYDROGENASE FAMILY PROTEIN (AFU_ORTHOLOGUE AFUA_6G10090)"/>
    <property type="match status" value="1"/>
</dbReference>
<evidence type="ECO:0000256" key="4">
    <source>
        <dbReference type="ARBA" id="ARBA00013001"/>
    </source>
</evidence>
<feature type="domain" description="ACT" evidence="14">
    <location>
        <begin position="453"/>
        <end position="525"/>
    </location>
</feature>
<comment type="catalytic activity">
    <reaction evidence="13">
        <text>(2R)-3-phosphoglycerate + NAD(+) = 3-phosphooxypyruvate + NADH + H(+)</text>
        <dbReference type="Rhea" id="RHEA:12641"/>
        <dbReference type="ChEBI" id="CHEBI:15378"/>
        <dbReference type="ChEBI" id="CHEBI:18110"/>
        <dbReference type="ChEBI" id="CHEBI:57540"/>
        <dbReference type="ChEBI" id="CHEBI:57945"/>
        <dbReference type="ChEBI" id="CHEBI:58272"/>
        <dbReference type="EC" id="1.1.1.95"/>
    </reaction>
</comment>
<dbReference type="SUPFAM" id="SSF55021">
    <property type="entry name" value="ACT-like"/>
    <property type="match status" value="1"/>
</dbReference>
<evidence type="ECO:0000256" key="7">
    <source>
        <dbReference type="ARBA" id="ARBA00022605"/>
    </source>
</evidence>
<dbReference type="InterPro" id="IPR029009">
    <property type="entry name" value="ASB_dom_sf"/>
</dbReference>
<dbReference type="InterPro" id="IPR050857">
    <property type="entry name" value="D-2-hydroxyacid_DH"/>
</dbReference>
<dbReference type="Pfam" id="PF00389">
    <property type="entry name" value="2-Hacid_dh"/>
    <property type="match status" value="1"/>
</dbReference>
<keyword evidence="16" id="KW-1185">Reference proteome</keyword>
<dbReference type="Pfam" id="PF02826">
    <property type="entry name" value="2-Hacid_dh_C"/>
    <property type="match status" value="1"/>
</dbReference>
<evidence type="ECO:0000256" key="12">
    <source>
        <dbReference type="ARBA" id="ARBA00048126"/>
    </source>
</evidence>
<proteinExistence type="inferred from homology"/>
<dbReference type="Proteomes" id="UP000464954">
    <property type="component" value="Chromosome"/>
</dbReference>
<dbReference type="UniPathway" id="UPA00135">
    <property type="reaction ID" value="UER00196"/>
</dbReference>
<evidence type="ECO:0000313" key="16">
    <source>
        <dbReference type="Proteomes" id="UP000464954"/>
    </source>
</evidence>
<dbReference type="KEGG" id="taer:GT409_15040"/>
<keyword evidence="8" id="KW-0560">Oxidoreductase</keyword>
<keyword evidence="9" id="KW-0520">NAD</keyword>
<evidence type="ECO:0000256" key="5">
    <source>
        <dbReference type="ARBA" id="ARBA00013143"/>
    </source>
</evidence>
<dbReference type="InterPro" id="IPR002912">
    <property type="entry name" value="ACT_dom"/>
</dbReference>
<dbReference type="SUPFAM" id="SSF51735">
    <property type="entry name" value="NAD(P)-binding Rossmann-fold domains"/>
    <property type="match status" value="1"/>
</dbReference>
<accession>A0A6P1MFA8</accession>
<evidence type="ECO:0000256" key="3">
    <source>
        <dbReference type="ARBA" id="ARBA00005854"/>
    </source>
</evidence>
<dbReference type="GO" id="GO:0004617">
    <property type="term" value="F:phosphoglycerate dehydrogenase activity"/>
    <property type="evidence" value="ECO:0007669"/>
    <property type="project" value="UniProtKB-EC"/>
</dbReference>
<dbReference type="PROSITE" id="PS00065">
    <property type="entry name" value="D_2_HYDROXYACID_DH_1"/>
    <property type="match status" value="1"/>
</dbReference>
<evidence type="ECO:0000256" key="1">
    <source>
        <dbReference type="ARBA" id="ARBA00003800"/>
    </source>
</evidence>
<dbReference type="RefSeq" id="WP_160629870.1">
    <property type="nucleotide sequence ID" value="NZ_CP047593.1"/>
</dbReference>
<evidence type="ECO:0000313" key="15">
    <source>
        <dbReference type="EMBL" id="QHI70698.1"/>
    </source>
</evidence>
<evidence type="ECO:0000256" key="9">
    <source>
        <dbReference type="ARBA" id="ARBA00023027"/>
    </source>
</evidence>
<evidence type="ECO:0000256" key="11">
    <source>
        <dbReference type="ARBA" id="ARBA00030455"/>
    </source>
</evidence>
<dbReference type="InterPro" id="IPR045865">
    <property type="entry name" value="ACT-like_dom_sf"/>
</dbReference>
<dbReference type="EC" id="1.1.1.399" evidence="4"/>
<dbReference type="GO" id="GO:0051287">
    <property type="term" value="F:NAD binding"/>
    <property type="evidence" value="ECO:0007669"/>
    <property type="project" value="InterPro"/>
</dbReference>
<comment type="pathway">
    <text evidence="2">Amino-acid biosynthesis; L-serine biosynthesis; L-serine from 3-phospho-D-glycerate: step 1/3.</text>
</comment>
<dbReference type="InterPro" id="IPR006140">
    <property type="entry name" value="D-isomer_DH_NAD-bd"/>
</dbReference>
<dbReference type="Gene3D" id="3.40.50.720">
    <property type="entry name" value="NAD(P)-binding Rossmann-like Domain"/>
    <property type="match status" value="2"/>
</dbReference>
<evidence type="ECO:0000256" key="13">
    <source>
        <dbReference type="ARBA" id="ARBA00048731"/>
    </source>
</evidence>
<dbReference type="EC" id="1.1.1.95" evidence="5"/>
<dbReference type="GO" id="GO:0006564">
    <property type="term" value="P:L-serine biosynthetic process"/>
    <property type="evidence" value="ECO:0007669"/>
    <property type="project" value="UniProtKB-KW"/>
</dbReference>
<dbReference type="PROSITE" id="PS51671">
    <property type="entry name" value="ACT"/>
    <property type="match status" value="1"/>
</dbReference>
<sequence length="525" mass="56964">MKKVLIPTKLNPVAKELLEANGNYTVVQDDSAGLDVLAAQNPDTYALFVRSEKVTAEIIDALSSLKVVIRAGAGYNTIDIKHARSKGVDVMNTPGANANAVAEEVIALMLADARHIVPGDASTRAGKWEKKKFMGKEVTGKTIGIVGLGAIGRLVAKRLRGFDVTVLAFDPVLSEEAADRLNVKLVPLAELFEQSDYVSLHIPENEHTRGLINKDLFSVMKDGATLVNCARSGVINEDDLRAIKAEKGLRFLNDVYPKDAEGDKTVTDIADIMLPHLGASTAEANYNAARRSAEQLIDFDSKGVTSYIVNRDIPEGLDEAYADLAFTITKLTRAMIGEETKLNKIETSFYGELRKFGNWLSVPVVCALSEEFDRSMDEKAAISYLEEMGIDYATRETDEAKGYGSAITVDLMASVDGDNLRRISVRGTVAEGHLMISRIGHFDGLYFEPKGHLALFTYSDRPGVLSQIAGAMAEAGLNIDDVRNPHDKTGERSIAILKTNEPASAETMKQVAAKIDALSCCTVSF</sequence>
<organism evidence="15 16">
    <name type="scientific">Tichowtungia aerotolerans</name>
    <dbReference type="NCBI Taxonomy" id="2697043"/>
    <lineage>
        <taxon>Bacteria</taxon>
        <taxon>Pseudomonadati</taxon>
        <taxon>Kiritimatiellota</taxon>
        <taxon>Tichowtungiia</taxon>
        <taxon>Tichowtungiales</taxon>
        <taxon>Tichowtungiaceae</taxon>
        <taxon>Tichowtungia</taxon>
    </lineage>
</organism>
<comment type="catalytic activity">
    <reaction evidence="12">
        <text>(R)-2-hydroxyglutarate + NAD(+) = 2-oxoglutarate + NADH + H(+)</text>
        <dbReference type="Rhea" id="RHEA:49612"/>
        <dbReference type="ChEBI" id="CHEBI:15378"/>
        <dbReference type="ChEBI" id="CHEBI:15801"/>
        <dbReference type="ChEBI" id="CHEBI:16810"/>
        <dbReference type="ChEBI" id="CHEBI:57540"/>
        <dbReference type="ChEBI" id="CHEBI:57945"/>
        <dbReference type="EC" id="1.1.1.399"/>
    </reaction>
</comment>
<evidence type="ECO:0000256" key="2">
    <source>
        <dbReference type="ARBA" id="ARBA00005216"/>
    </source>
</evidence>
<dbReference type="InterPro" id="IPR029752">
    <property type="entry name" value="D-isomer_DH_CS1"/>
</dbReference>
<keyword evidence="10" id="KW-0718">Serine biosynthesis</keyword>
<evidence type="ECO:0000256" key="6">
    <source>
        <dbReference type="ARBA" id="ARBA00021582"/>
    </source>
</evidence>
<dbReference type="CDD" id="cd12174">
    <property type="entry name" value="PGDH_like_3"/>
    <property type="match status" value="1"/>
</dbReference>
<dbReference type="InterPro" id="IPR036291">
    <property type="entry name" value="NAD(P)-bd_dom_sf"/>
</dbReference>
<dbReference type="EMBL" id="CP047593">
    <property type="protein sequence ID" value="QHI70698.1"/>
    <property type="molecule type" value="Genomic_DNA"/>
</dbReference>
<dbReference type="SUPFAM" id="SSF52283">
    <property type="entry name" value="Formate/glycerate dehydrogenase catalytic domain-like"/>
    <property type="match status" value="1"/>
</dbReference>
<comment type="similarity">
    <text evidence="3">Belongs to the D-isomer specific 2-hydroxyacid dehydrogenase family.</text>
</comment>
<dbReference type="SUPFAM" id="SSF143548">
    <property type="entry name" value="Serine metabolism enzymes domain"/>
    <property type="match status" value="1"/>
</dbReference>
<keyword evidence="7" id="KW-0028">Amino-acid biosynthesis</keyword>
<dbReference type="PANTHER" id="PTHR42789">
    <property type="entry name" value="D-ISOMER SPECIFIC 2-HYDROXYACID DEHYDROGENASE FAMILY PROTEIN (AFU_ORTHOLOGUE AFUA_6G10090)"/>
    <property type="match status" value="1"/>
</dbReference>
<dbReference type="AlphaFoldDB" id="A0A6P1MFA8"/>
<dbReference type="Gene3D" id="3.30.70.260">
    <property type="match status" value="1"/>
</dbReference>
<gene>
    <name evidence="15" type="ORF">GT409_15040</name>
</gene>
<evidence type="ECO:0000256" key="8">
    <source>
        <dbReference type="ARBA" id="ARBA00023002"/>
    </source>
</evidence>
<comment type="function">
    <text evidence="1">Catalyzes the reversible oxidation of 3-phospho-D-glycerate to 3-phosphonooxypyruvate, the first step of the phosphorylated L-serine biosynthesis pathway. Also catalyzes the reversible oxidation of 2-hydroxyglutarate to 2-oxoglutarate.</text>
</comment>
<name>A0A6P1MFA8_9BACT</name>
<protein>
    <recommendedName>
        <fullName evidence="6">D-3-phosphoglycerate dehydrogenase</fullName>
        <ecNumber evidence="4">1.1.1.399</ecNumber>
        <ecNumber evidence="5">1.1.1.95</ecNumber>
    </recommendedName>
    <alternativeName>
        <fullName evidence="11">2-oxoglutarate reductase</fullName>
    </alternativeName>
</protein>
<dbReference type="InterPro" id="IPR006139">
    <property type="entry name" value="D-isomer_2_OHA_DH_cat_dom"/>
</dbReference>
<evidence type="ECO:0000256" key="10">
    <source>
        <dbReference type="ARBA" id="ARBA00023299"/>
    </source>
</evidence>